<dbReference type="AlphaFoldDB" id="A0AAW7JRS4"/>
<gene>
    <name evidence="1" type="ORF">QVN40_07050</name>
</gene>
<proteinExistence type="predicted"/>
<evidence type="ECO:0000313" key="1">
    <source>
        <dbReference type="EMBL" id="MDN0069459.1"/>
    </source>
</evidence>
<sequence length="419" mass="46275">MRVVILLGRYYPSYSANGRCAKNIVDVLLEEHDVTVISRRWSDSPASSEEVGLREHLVFVNTRLDEARARCEAQGRESGAGVQRRLFDRMFAAANYGKTFIGRTPCHQSGVKAYLKGLSGLGFIPDQLIPISLPFEAVVACAKYKALHPEVKVTPILFDQFAESGTLCKTALERKMKMKEGLRLEREVLGACDRVFHVTWSDHVDRCMPELADRFERIEHPLLVRPDYSASEPEPKNRATAVYAGSIDNVVRKPKHLLDVIAELQKVAPQLGLAFEIYAHGGGVDEIKEAAQALPETIAYHEPVPSEEIKKAYASAALLVSIGNTVINQKPSKTTEYFATGKPVVHVACRDDDPVIPEVEAYPLGIVLYERSGARCNAGKLAAFCERSLGRCVPFEEVARLYAEQTPEHIVAEMLGGGS</sequence>
<name>A0AAW7JRS4_9ACTN</name>
<evidence type="ECO:0000313" key="2">
    <source>
        <dbReference type="Proteomes" id="UP001168505"/>
    </source>
</evidence>
<dbReference type="RefSeq" id="WP_289827187.1">
    <property type="nucleotide sequence ID" value="NZ_JAUEIR010000005.1"/>
</dbReference>
<comment type="caution">
    <text evidence="1">The sequence shown here is derived from an EMBL/GenBank/DDBJ whole genome shotgun (WGS) entry which is preliminary data.</text>
</comment>
<dbReference type="SUPFAM" id="SSF53756">
    <property type="entry name" value="UDP-Glycosyltransferase/glycogen phosphorylase"/>
    <property type="match status" value="1"/>
</dbReference>
<dbReference type="EMBL" id="JAUEIR010000005">
    <property type="protein sequence ID" value="MDN0069459.1"/>
    <property type="molecule type" value="Genomic_DNA"/>
</dbReference>
<accession>A0AAW7JRS4</accession>
<protein>
    <recommendedName>
        <fullName evidence="3">Glycosyltransferase</fullName>
    </recommendedName>
</protein>
<evidence type="ECO:0008006" key="3">
    <source>
        <dbReference type="Google" id="ProtNLM"/>
    </source>
</evidence>
<reference evidence="1" key="1">
    <citation type="submission" date="2023-06" db="EMBL/GenBank/DDBJ databases">
        <authorList>
            <person name="Zeman M."/>
            <person name="Kubasova T."/>
            <person name="Jahodarova E."/>
            <person name="Nykrynova M."/>
            <person name="Rychlik I."/>
        </authorList>
    </citation>
    <scope>NUCLEOTIDE SEQUENCE</scope>
    <source>
        <strain evidence="1">15_COKtk</strain>
    </source>
</reference>
<dbReference type="Gene3D" id="3.40.50.2000">
    <property type="entry name" value="Glycogen Phosphorylase B"/>
    <property type="match status" value="1"/>
</dbReference>
<reference evidence="1" key="2">
    <citation type="submission" date="2023-08" db="EMBL/GenBank/DDBJ databases">
        <title>Identification and characterization of horizontal gene transfer across gut microbiota members of farm animals based on homology search.</title>
        <authorList>
            <person name="Schwarzerova J."/>
            <person name="Nykrynova M."/>
            <person name="Jureckova K."/>
            <person name="Cejkova D."/>
            <person name="Rychlik I."/>
        </authorList>
    </citation>
    <scope>NUCLEOTIDE SEQUENCE</scope>
    <source>
        <strain evidence="1">15_COKtk</strain>
    </source>
</reference>
<organism evidence="1 2">
    <name type="scientific">Collinsella ihumii</name>
    <dbReference type="NCBI Taxonomy" id="1720204"/>
    <lineage>
        <taxon>Bacteria</taxon>
        <taxon>Bacillati</taxon>
        <taxon>Actinomycetota</taxon>
        <taxon>Coriobacteriia</taxon>
        <taxon>Coriobacteriales</taxon>
        <taxon>Coriobacteriaceae</taxon>
        <taxon>Collinsella</taxon>
    </lineage>
</organism>
<dbReference type="Proteomes" id="UP001168505">
    <property type="component" value="Unassembled WGS sequence"/>
</dbReference>